<keyword evidence="1" id="KW-1133">Transmembrane helix</keyword>
<dbReference type="Proteomes" id="UP000536179">
    <property type="component" value="Unassembled WGS sequence"/>
</dbReference>
<evidence type="ECO:0008006" key="4">
    <source>
        <dbReference type="Google" id="ProtNLM"/>
    </source>
</evidence>
<proteinExistence type="predicted"/>
<gene>
    <name evidence="2" type="ORF">FHS27_006407</name>
</gene>
<keyword evidence="3" id="KW-1185">Reference proteome</keyword>
<feature type="transmembrane region" description="Helical" evidence="1">
    <location>
        <begin position="75"/>
        <end position="96"/>
    </location>
</feature>
<feature type="transmembrane region" description="Helical" evidence="1">
    <location>
        <begin position="51"/>
        <end position="68"/>
    </location>
</feature>
<sequence length="122" mass="13594">MKVLRVFLVASTVLIYAVTLLATASQGINWLAVALNDLVALNWRSQFDTDFLVYLILTAVWIAWREGLTTKGYAFAFLNIFLGGMFGFPYLLWATYQANGDPTLVLLGVHASQRRDSEGSNE</sequence>
<dbReference type="AlphaFoldDB" id="A0A7W5E5G8"/>
<organism evidence="2 3">
    <name type="scientific">Aporhodopirellula rubra</name>
    <dbReference type="NCBI Taxonomy" id="980271"/>
    <lineage>
        <taxon>Bacteria</taxon>
        <taxon>Pseudomonadati</taxon>
        <taxon>Planctomycetota</taxon>
        <taxon>Planctomycetia</taxon>
        <taxon>Pirellulales</taxon>
        <taxon>Pirellulaceae</taxon>
        <taxon>Aporhodopirellula</taxon>
    </lineage>
</organism>
<accession>A0A7W5E5G8</accession>
<evidence type="ECO:0000313" key="3">
    <source>
        <dbReference type="Proteomes" id="UP000536179"/>
    </source>
</evidence>
<dbReference type="EMBL" id="JACHXU010000041">
    <property type="protein sequence ID" value="MBB3210560.1"/>
    <property type="molecule type" value="Genomic_DNA"/>
</dbReference>
<comment type="caution">
    <text evidence="2">The sequence shown here is derived from an EMBL/GenBank/DDBJ whole genome shotgun (WGS) entry which is preliminary data.</text>
</comment>
<keyword evidence="1" id="KW-0812">Transmembrane</keyword>
<dbReference type="RefSeq" id="WP_184309958.1">
    <property type="nucleotide sequence ID" value="NZ_JACHXU010000041.1"/>
</dbReference>
<evidence type="ECO:0000313" key="2">
    <source>
        <dbReference type="EMBL" id="MBB3210560.1"/>
    </source>
</evidence>
<protein>
    <recommendedName>
        <fullName evidence="4">DUF2834 domain-containing protein</fullName>
    </recommendedName>
</protein>
<keyword evidence="1" id="KW-0472">Membrane</keyword>
<reference evidence="2 3" key="1">
    <citation type="submission" date="2020-08" db="EMBL/GenBank/DDBJ databases">
        <title>Genomic Encyclopedia of Type Strains, Phase III (KMG-III): the genomes of soil and plant-associated and newly described type strains.</title>
        <authorList>
            <person name="Whitman W."/>
        </authorList>
    </citation>
    <scope>NUCLEOTIDE SEQUENCE [LARGE SCALE GENOMIC DNA]</scope>
    <source>
        <strain evidence="2 3">CECT 8075</strain>
    </source>
</reference>
<name>A0A7W5E5G8_9BACT</name>
<evidence type="ECO:0000256" key="1">
    <source>
        <dbReference type="SAM" id="Phobius"/>
    </source>
</evidence>